<evidence type="ECO:0000313" key="1">
    <source>
        <dbReference type="EMBL" id="KAK3188197.1"/>
    </source>
</evidence>
<sequence>MHKWLSAKSSALLDRPFTAEKVQKAIFHTFPTKAPGLDGLPALFYQKNWNTVGERITKACLRCLNDGDSLERVNDNAIVGFECLYALRKRKRKMGSMDLKINMYKAYDRVEWVFVEKMMLKWGFLEAWIDRIMRCISLVSFSFLINGDICGSLEPSRSLSQGDPLSPYPFILCAESYLVCWILRLLRIVLLVLVALEGARMYQMIVSYF</sequence>
<dbReference type="EMBL" id="JANJYJ010000009">
    <property type="protein sequence ID" value="KAK3188197.1"/>
    <property type="molecule type" value="Genomic_DNA"/>
</dbReference>
<comment type="caution">
    <text evidence="1">The sequence shown here is derived from an EMBL/GenBank/DDBJ whole genome shotgun (WGS) entry which is preliminary data.</text>
</comment>
<reference evidence="1" key="1">
    <citation type="journal article" date="2023" name="Plant J.">
        <title>Genome sequences and population genomics provide insights into the demographic history, inbreeding, and mutation load of two 'living fossil' tree species of Dipteronia.</title>
        <authorList>
            <person name="Feng Y."/>
            <person name="Comes H.P."/>
            <person name="Chen J."/>
            <person name="Zhu S."/>
            <person name="Lu R."/>
            <person name="Zhang X."/>
            <person name="Li P."/>
            <person name="Qiu J."/>
            <person name="Olsen K.M."/>
            <person name="Qiu Y."/>
        </authorList>
    </citation>
    <scope>NUCLEOTIDE SEQUENCE</scope>
    <source>
        <strain evidence="1">NBL</strain>
    </source>
</reference>
<dbReference type="Proteomes" id="UP001281410">
    <property type="component" value="Unassembled WGS sequence"/>
</dbReference>
<accession>A0AAD9ZQI4</accession>
<organism evidence="1 2">
    <name type="scientific">Dipteronia sinensis</name>
    <dbReference type="NCBI Taxonomy" id="43782"/>
    <lineage>
        <taxon>Eukaryota</taxon>
        <taxon>Viridiplantae</taxon>
        <taxon>Streptophyta</taxon>
        <taxon>Embryophyta</taxon>
        <taxon>Tracheophyta</taxon>
        <taxon>Spermatophyta</taxon>
        <taxon>Magnoliopsida</taxon>
        <taxon>eudicotyledons</taxon>
        <taxon>Gunneridae</taxon>
        <taxon>Pentapetalae</taxon>
        <taxon>rosids</taxon>
        <taxon>malvids</taxon>
        <taxon>Sapindales</taxon>
        <taxon>Sapindaceae</taxon>
        <taxon>Hippocastanoideae</taxon>
        <taxon>Acereae</taxon>
        <taxon>Dipteronia</taxon>
    </lineage>
</organism>
<dbReference type="InterPro" id="IPR052343">
    <property type="entry name" value="Retrotransposon-Effector_Assoc"/>
</dbReference>
<evidence type="ECO:0008006" key="3">
    <source>
        <dbReference type="Google" id="ProtNLM"/>
    </source>
</evidence>
<proteinExistence type="predicted"/>
<evidence type="ECO:0000313" key="2">
    <source>
        <dbReference type="Proteomes" id="UP001281410"/>
    </source>
</evidence>
<gene>
    <name evidence="1" type="ORF">Dsin_027758</name>
</gene>
<name>A0AAD9ZQI4_9ROSI</name>
<dbReference type="AlphaFoldDB" id="A0AAD9ZQI4"/>
<keyword evidence="2" id="KW-1185">Reference proteome</keyword>
<dbReference type="PANTHER" id="PTHR46890">
    <property type="entry name" value="NON-LTR RETROLELEMENT REVERSE TRANSCRIPTASE-LIKE PROTEIN-RELATED"/>
    <property type="match status" value="1"/>
</dbReference>
<dbReference type="PANTHER" id="PTHR46890:SF48">
    <property type="entry name" value="RNA-DIRECTED DNA POLYMERASE"/>
    <property type="match status" value="1"/>
</dbReference>
<protein>
    <recommendedName>
        <fullName evidence="3">Reverse transcriptase</fullName>
    </recommendedName>
</protein>